<organism evidence="1">
    <name type="scientific">Francisella philomiragia subsp. philomiragia (strain ATCC 25017 / CCUG 19701 / FSC 153 / O#319-036)</name>
    <dbReference type="NCBI Taxonomy" id="484022"/>
    <lineage>
        <taxon>Bacteria</taxon>
        <taxon>Pseudomonadati</taxon>
        <taxon>Pseudomonadota</taxon>
        <taxon>Gammaproteobacteria</taxon>
        <taxon>Thiotrichales</taxon>
        <taxon>Francisellaceae</taxon>
        <taxon>Francisella</taxon>
    </lineage>
</organism>
<dbReference type="EMBL" id="CP000937">
    <property type="protein sequence ID" value="ABZ87122.1"/>
    <property type="molecule type" value="Genomic_DNA"/>
</dbReference>
<dbReference type="HOGENOM" id="CLU_2632891_0_0_6"/>
<protein>
    <submittedName>
        <fullName evidence="1">Uncharacterized protein</fullName>
    </submittedName>
</protein>
<dbReference type="KEGG" id="fph:Fphi_0899"/>
<dbReference type="AlphaFoldDB" id="B0TWL4"/>
<sequence length="77" mass="8463">MLGAPIPEPIVKMKNGIANSQPERGRLIILVTKTIVKDVMNRQIGSIILFSNLTPFLNMSLEIIPPNINAIDIGIKK</sequence>
<reference evidence="1" key="1">
    <citation type="submission" date="2009-01" db="EMBL/GenBank/DDBJ databases">
        <title>Complete sequence of chromosome of Francisella philomiragia subsp. philomiragia ATCC 25017.</title>
        <authorList>
            <consortium name="US DOE Joint Genome Institute"/>
            <person name="Copeland A."/>
            <person name="Lucas S."/>
            <person name="Lapidus A."/>
            <person name="Barry K."/>
            <person name="Detter J.C."/>
            <person name="Glavina del Rio T."/>
            <person name="Hammon N."/>
            <person name="Israni S."/>
            <person name="Dalin E."/>
            <person name="Tice H."/>
            <person name="Pitluck S."/>
            <person name="Chain P."/>
            <person name="Malfatti S."/>
            <person name="Shin M."/>
            <person name="Vergez L."/>
            <person name="Schmutz J."/>
            <person name="Larimer F."/>
            <person name="Land M."/>
            <person name="Hauser L."/>
            <person name="Richardson P."/>
        </authorList>
    </citation>
    <scope>NUCLEOTIDE SEQUENCE</scope>
    <source>
        <strain evidence="1">ATCC 25017</strain>
    </source>
</reference>
<evidence type="ECO:0000313" key="1">
    <source>
        <dbReference type="EMBL" id="ABZ87122.1"/>
    </source>
</evidence>
<name>B0TWL4_FRAP2</name>
<gene>
    <name evidence="1" type="ordered locus">Fphi_0899</name>
</gene>
<accession>B0TWL4</accession>
<proteinExistence type="predicted"/>